<proteinExistence type="predicted"/>
<organism evidence="1">
    <name type="scientific">Arion vulgaris</name>
    <dbReference type="NCBI Taxonomy" id="1028688"/>
    <lineage>
        <taxon>Eukaryota</taxon>
        <taxon>Metazoa</taxon>
        <taxon>Spiralia</taxon>
        <taxon>Lophotrochozoa</taxon>
        <taxon>Mollusca</taxon>
        <taxon>Gastropoda</taxon>
        <taxon>Heterobranchia</taxon>
        <taxon>Euthyneura</taxon>
        <taxon>Panpulmonata</taxon>
        <taxon>Eupulmonata</taxon>
        <taxon>Stylommatophora</taxon>
        <taxon>Helicina</taxon>
        <taxon>Arionoidea</taxon>
        <taxon>Arionidae</taxon>
        <taxon>Arion</taxon>
    </lineage>
</organism>
<dbReference type="AlphaFoldDB" id="A0A0B6Z7T4"/>
<gene>
    <name evidence="1" type="primary">ORF50156</name>
</gene>
<evidence type="ECO:0000313" key="1">
    <source>
        <dbReference type="EMBL" id="CEK63966.1"/>
    </source>
</evidence>
<reference evidence="1" key="1">
    <citation type="submission" date="2014-12" db="EMBL/GenBank/DDBJ databases">
        <title>Insight into the proteome of Arion vulgaris.</title>
        <authorList>
            <person name="Aradska J."/>
            <person name="Bulat T."/>
            <person name="Smidak R."/>
            <person name="Sarate P."/>
            <person name="Gangsoo J."/>
            <person name="Sialana F."/>
            <person name="Bilban M."/>
            <person name="Lubec G."/>
        </authorList>
    </citation>
    <scope>NUCLEOTIDE SEQUENCE</scope>
    <source>
        <tissue evidence="1">Skin</tissue>
    </source>
</reference>
<dbReference type="EMBL" id="HACG01017101">
    <property type="protein sequence ID" value="CEK63966.1"/>
    <property type="molecule type" value="Transcribed_RNA"/>
</dbReference>
<protein>
    <submittedName>
        <fullName evidence="1">Uncharacterized protein</fullName>
    </submittedName>
</protein>
<name>A0A0B6Z7T4_9EUPU</name>
<accession>A0A0B6Z7T4</accession>
<sequence length="68" mass="8079">MDSVYCVYVRKLNHFHTSCLHRLLKVQLQDEVPDASSVHTLLQKVNVRWIRHIARMPDKCISKRLMYG</sequence>